<dbReference type="KEGG" id="pgv:SL003B_4102"/>
<dbReference type="PANTHER" id="PTHR33164:SF43">
    <property type="entry name" value="HTH-TYPE TRANSCRIPTIONAL REPRESSOR YETL"/>
    <property type="match status" value="1"/>
</dbReference>
<dbReference type="AlphaFoldDB" id="F2J6N6"/>
<dbReference type="Pfam" id="PF12802">
    <property type="entry name" value="MarR_2"/>
    <property type="match status" value="1"/>
</dbReference>
<gene>
    <name evidence="2" type="ordered locus">SL003B_4102</name>
</gene>
<sequence>MKDHAMADPQGAQDALCRQKVLTEHPAHLIRRIYQIFLYCFDEAMAGLHLTPVTWILIATARNFPGLSVTELARRAAVDKASCGRTATMLEKRGLLLIRKSEADGRQKLLELTAAGMALAIAGEGRIELLRSLLLDQLDPDEGAQFVAQLMNYVQKSGKHTRSSIPDAAMPESG</sequence>
<accession>F2J6N6</accession>
<dbReference type="STRING" id="991905.SL003B_4102"/>
<reference evidence="2 3" key="1">
    <citation type="journal article" date="2011" name="J. Bacteriol.">
        <title>Complete genome sequence of Polymorphum gilvum SL003B-26A1T, a crude oil-degrading bacterium from oil-polluted saline soil.</title>
        <authorList>
            <person name="Li S.G."/>
            <person name="Tang Y.Q."/>
            <person name="Nie Y."/>
            <person name="Cai M."/>
            <person name="Wu X.L."/>
        </authorList>
    </citation>
    <scope>NUCLEOTIDE SEQUENCE [LARGE SCALE GENOMIC DNA]</scope>
    <source>
        <strain evidence="3">LMG 25793 / CGMCC 1.9160 / SL003B-26A1</strain>
    </source>
</reference>
<protein>
    <submittedName>
        <fullName evidence="2">MarR family transcription regulator protein</fullName>
    </submittedName>
</protein>
<dbReference type="GO" id="GO:0006950">
    <property type="term" value="P:response to stress"/>
    <property type="evidence" value="ECO:0007669"/>
    <property type="project" value="TreeGrafter"/>
</dbReference>
<dbReference type="EMBL" id="CP002568">
    <property type="protein sequence ID" value="ADZ72519.1"/>
    <property type="molecule type" value="Genomic_DNA"/>
</dbReference>
<dbReference type="GO" id="GO:0003700">
    <property type="term" value="F:DNA-binding transcription factor activity"/>
    <property type="evidence" value="ECO:0007669"/>
    <property type="project" value="InterPro"/>
</dbReference>
<name>F2J6N6_POLGS</name>
<dbReference type="HOGENOM" id="CLU_083287_4_0_5"/>
<dbReference type="OrthoDB" id="8906692at2"/>
<dbReference type="InterPro" id="IPR036390">
    <property type="entry name" value="WH_DNA-bd_sf"/>
</dbReference>
<keyword evidence="3" id="KW-1185">Reference proteome</keyword>
<organism evidence="2 3">
    <name type="scientific">Polymorphum gilvum (strain LMG 25793 / CGMCC 1.9160 / SL003B-26A1)</name>
    <dbReference type="NCBI Taxonomy" id="991905"/>
    <lineage>
        <taxon>Bacteria</taxon>
        <taxon>Pseudomonadati</taxon>
        <taxon>Pseudomonadota</taxon>
        <taxon>Alphaproteobacteria</taxon>
        <taxon>Rhodobacterales</taxon>
        <taxon>Paracoccaceae</taxon>
        <taxon>Polymorphum</taxon>
    </lineage>
</organism>
<dbReference type="PROSITE" id="PS50995">
    <property type="entry name" value="HTH_MARR_2"/>
    <property type="match status" value="1"/>
</dbReference>
<dbReference type="PANTHER" id="PTHR33164">
    <property type="entry name" value="TRANSCRIPTIONAL REGULATOR, MARR FAMILY"/>
    <property type="match status" value="1"/>
</dbReference>
<dbReference type="SUPFAM" id="SSF46785">
    <property type="entry name" value="Winged helix' DNA-binding domain"/>
    <property type="match status" value="1"/>
</dbReference>
<dbReference type="RefSeq" id="WP_013654827.1">
    <property type="nucleotide sequence ID" value="NC_015259.1"/>
</dbReference>
<dbReference type="InterPro" id="IPR036388">
    <property type="entry name" value="WH-like_DNA-bd_sf"/>
</dbReference>
<feature type="domain" description="HTH marR-type" evidence="1">
    <location>
        <begin position="26"/>
        <end position="155"/>
    </location>
</feature>
<dbReference type="InterPro" id="IPR000835">
    <property type="entry name" value="HTH_MarR-typ"/>
</dbReference>
<proteinExistence type="predicted"/>
<evidence type="ECO:0000259" key="1">
    <source>
        <dbReference type="PROSITE" id="PS50995"/>
    </source>
</evidence>
<dbReference type="SMART" id="SM00347">
    <property type="entry name" value="HTH_MARR"/>
    <property type="match status" value="1"/>
</dbReference>
<dbReference type="Proteomes" id="UP000008130">
    <property type="component" value="Chromosome"/>
</dbReference>
<evidence type="ECO:0000313" key="3">
    <source>
        <dbReference type="Proteomes" id="UP000008130"/>
    </source>
</evidence>
<dbReference type="InterPro" id="IPR039422">
    <property type="entry name" value="MarR/SlyA-like"/>
</dbReference>
<evidence type="ECO:0000313" key="2">
    <source>
        <dbReference type="EMBL" id="ADZ72519.1"/>
    </source>
</evidence>
<dbReference type="eggNOG" id="COG1846">
    <property type="taxonomic scope" value="Bacteria"/>
</dbReference>
<dbReference type="Gene3D" id="1.10.10.10">
    <property type="entry name" value="Winged helix-like DNA-binding domain superfamily/Winged helix DNA-binding domain"/>
    <property type="match status" value="1"/>
</dbReference>